<dbReference type="SUPFAM" id="SSF48371">
    <property type="entry name" value="ARM repeat"/>
    <property type="match status" value="2"/>
</dbReference>
<organism evidence="1 2">
    <name type="scientific">Candidatus Polarisedimenticola svalbardensis</name>
    <dbReference type="NCBI Taxonomy" id="2886004"/>
    <lineage>
        <taxon>Bacteria</taxon>
        <taxon>Pseudomonadati</taxon>
        <taxon>Acidobacteriota</taxon>
        <taxon>Candidatus Polarisedimenticolia</taxon>
        <taxon>Candidatus Polarisedimenticolales</taxon>
        <taxon>Candidatus Polarisedimenticolaceae</taxon>
        <taxon>Candidatus Polarisedimenticola</taxon>
    </lineage>
</organism>
<name>A0A8J6XRG6_9BACT</name>
<dbReference type="Gene3D" id="1.25.10.10">
    <property type="entry name" value="Leucine-rich Repeat Variant"/>
    <property type="match status" value="4"/>
</dbReference>
<dbReference type="Pfam" id="PF13646">
    <property type="entry name" value="HEAT_2"/>
    <property type="match status" value="4"/>
</dbReference>
<evidence type="ECO:0000313" key="1">
    <source>
        <dbReference type="EMBL" id="MBD3867177.1"/>
    </source>
</evidence>
<comment type="caution">
    <text evidence="1">The sequence shown here is derived from an EMBL/GenBank/DDBJ whole genome shotgun (WGS) entry which is preliminary data.</text>
</comment>
<sequence length="648" mass="70130">MNQIQSVANSIRNRLCLLEDQVRTGDTREAILKGLEDDIRCVRERAVALAVRHLEPETLGELLADEANATLRSSALSALERQGPYALNFLEKVTRGSDADLAMFAVQALARIGAPRTIPLLLALLDHSEENVGLAAIEALGEMQADDAVPRLLEHLDGSVWKQFAIIRALGLIGDTRALDALLTLRSHPMLMEPVVEALGNIGSDRALPPLAELLVDRNASMIRGKILVSIHQILKRNLAVRLSLPAGADTAPLYDWLKETTGSGDSELAEAAISAILSLRLTDLYPDILKVAHSHGDQPWIADCLRRHKTEISAALPEILRTSDVQVRCTVLESGAFRGETLPAVTDLLTHPDSRIAKAACVALGKAHATTTVPRLMDLLRSGSSEMKAAAAEALSRMPPSSLGDLRTDLDSSCETAHITAALDVVGRARCESLARPVQRLLRDRRAPVREAAMRAIGLMDSALAEELLGLYDDPDPNVAMAAIEASVDLQDGTAVPPLIAITRKPGPVRFRAIRALGRLGDKAAAQPLRECYNSAATHEKLEIVEALVRIHPSWIIPYLKQVYYKAELDLRRVAARGMVRTPDALSLEDLAGMASDQDWSIRGIAAGELAGPYGDRGQELLMKLVRDDEPIVAGIARRSMGSCNEN</sequence>
<proteinExistence type="predicted"/>
<dbReference type="PANTHER" id="PTHR12697">
    <property type="entry name" value="PBS LYASE HEAT-LIKE PROTEIN"/>
    <property type="match status" value="1"/>
</dbReference>
<reference evidence="1 2" key="1">
    <citation type="submission" date="2020-08" db="EMBL/GenBank/DDBJ databases">
        <title>Acidobacteriota in marine sediments use diverse sulfur dissimilation pathways.</title>
        <authorList>
            <person name="Wasmund K."/>
        </authorList>
    </citation>
    <scope>NUCLEOTIDE SEQUENCE [LARGE SCALE GENOMIC DNA]</scope>
    <source>
        <strain evidence="1">MAG AM4</strain>
    </source>
</reference>
<dbReference type="InterPro" id="IPR004155">
    <property type="entry name" value="PBS_lyase_HEAT"/>
</dbReference>
<dbReference type="InterPro" id="IPR011989">
    <property type="entry name" value="ARM-like"/>
</dbReference>
<dbReference type="PANTHER" id="PTHR12697:SF5">
    <property type="entry name" value="DEOXYHYPUSINE HYDROXYLASE"/>
    <property type="match status" value="1"/>
</dbReference>
<dbReference type="InterPro" id="IPR016024">
    <property type="entry name" value="ARM-type_fold"/>
</dbReference>
<dbReference type="Proteomes" id="UP000648239">
    <property type="component" value="Unassembled WGS sequence"/>
</dbReference>
<gene>
    <name evidence="1" type="ORF">IFK94_03545</name>
</gene>
<dbReference type="SMART" id="SM00567">
    <property type="entry name" value="EZ_HEAT"/>
    <property type="match status" value="7"/>
</dbReference>
<protein>
    <submittedName>
        <fullName evidence="1">HEAT repeat domain-containing protein</fullName>
    </submittedName>
</protein>
<dbReference type="AlphaFoldDB" id="A0A8J6XRG6"/>
<accession>A0A8J6XRG6</accession>
<evidence type="ECO:0000313" key="2">
    <source>
        <dbReference type="Proteomes" id="UP000648239"/>
    </source>
</evidence>
<dbReference type="GO" id="GO:0016491">
    <property type="term" value="F:oxidoreductase activity"/>
    <property type="evidence" value="ECO:0007669"/>
    <property type="project" value="TreeGrafter"/>
</dbReference>
<dbReference type="EMBL" id="JACXWD010000007">
    <property type="protein sequence ID" value="MBD3867177.1"/>
    <property type="molecule type" value="Genomic_DNA"/>
</dbReference>